<reference evidence="2 3" key="1">
    <citation type="submission" date="2024-06" db="EMBL/GenBank/DDBJ databases">
        <title>The Natural Products Discovery Center: Release of the First 8490 Sequenced Strains for Exploring Actinobacteria Biosynthetic Diversity.</title>
        <authorList>
            <person name="Kalkreuter E."/>
            <person name="Kautsar S.A."/>
            <person name="Yang D."/>
            <person name="Bader C.D."/>
            <person name="Teijaro C.N."/>
            <person name="Fluegel L."/>
            <person name="Davis C.M."/>
            <person name="Simpson J.R."/>
            <person name="Lauterbach L."/>
            <person name="Steele A.D."/>
            <person name="Gui C."/>
            <person name="Meng S."/>
            <person name="Li G."/>
            <person name="Viehrig K."/>
            <person name="Ye F."/>
            <person name="Su P."/>
            <person name="Kiefer A.F."/>
            <person name="Nichols A."/>
            <person name="Cepeda A.J."/>
            <person name="Yan W."/>
            <person name="Fan B."/>
            <person name="Jiang Y."/>
            <person name="Adhikari A."/>
            <person name="Zheng C.-J."/>
            <person name="Schuster L."/>
            <person name="Cowan T.M."/>
            <person name="Smanski M.J."/>
            <person name="Chevrette M.G."/>
            <person name="De Carvalho L.P.S."/>
            <person name="Shen B."/>
        </authorList>
    </citation>
    <scope>NUCLEOTIDE SEQUENCE [LARGE SCALE GENOMIC DNA]</scope>
    <source>
        <strain evidence="2 3">NPDC019708</strain>
    </source>
</reference>
<dbReference type="GeneID" id="96243199"/>
<feature type="transmembrane region" description="Helical" evidence="1">
    <location>
        <begin position="42"/>
        <end position="65"/>
    </location>
</feature>
<evidence type="ECO:0000256" key="1">
    <source>
        <dbReference type="SAM" id="Phobius"/>
    </source>
</evidence>
<dbReference type="Proteomes" id="UP001550628">
    <property type="component" value="Unassembled WGS sequence"/>
</dbReference>
<accession>A0ABV2WSP0</accession>
<comment type="caution">
    <text evidence="2">The sequence shown here is derived from an EMBL/GenBank/DDBJ whole genome shotgun (WGS) entry which is preliminary data.</text>
</comment>
<dbReference type="EMBL" id="JBEYBF010000012">
    <property type="protein sequence ID" value="MEU1953897.1"/>
    <property type="molecule type" value="Genomic_DNA"/>
</dbReference>
<protein>
    <submittedName>
        <fullName evidence="2">Uncharacterized protein</fullName>
    </submittedName>
</protein>
<keyword evidence="1" id="KW-0472">Membrane</keyword>
<proteinExistence type="predicted"/>
<evidence type="ECO:0000313" key="2">
    <source>
        <dbReference type="EMBL" id="MEU1953897.1"/>
    </source>
</evidence>
<keyword evidence="1" id="KW-1133">Transmembrane helix</keyword>
<feature type="transmembrane region" description="Helical" evidence="1">
    <location>
        <begin position="77"/>
        <end position="98"/>
    </location>
</feature>
<keyword evidence="1" id="KW-0812">Transmembrane</keyword>
<dbReference type="RefSeq" id="WP_030521987.1">
    <property type="nucleotide sequence ID" value="NZ_JBEXYG010000011.1"/>
</dbReference>
<gene>
    <name evidence="2" type="ORF">ABZ510_18790</name>
</gene>
<organism evidence="2 3">
    <name type="scientific">Nocardia rhamnosiphila</name>
    <dbReference type="NCBI Taxonomy" id="426716"/>
    <lineage>
        <taxon>Bacteria</taxon>
        <taxon>Bacillati</taxon>
        <taxon>Actinomycetota</taxon>
        <taxon>Actinomycetes</taxon>
        <taxon>Mycobacteriales</taxon>
        <taxon>Nocardiaceae</taxon>
        <taxon>Nocardia</taxon>
    </lineage>
</organism>
<name>A0ABV2WSP0_9NOCA</name>
<keyword evidence="3" id="KW-1185">Reference proteome</keyword>
<evidence type="ECO:0000313" key="3">
    <source>
        <dbReference type="Proteomes" id="UP001550628"/>
    </source>
</evidence>
<sequence length="199" mass="22155">MTGRTTGFLRNQGRAYRAVWLWLRRRTDCDGREYAPLPGTRGVLAMPLAFLAATLLEMAVLHILIPWAWLSVSLGVLSLWSLLLLFAMFVADIAYPHYATDRALVLRRGGREIATIAFDRIAAVAEHRRYNHTGTALDGDRLFLAGPDGTTVDMTLREPVDIRVESLLPSGRISTAVTRISLFLDNPEQLRGARTRPGV</sequence>